<dbReference type="Proteomes" id="UP001062846">
    <property type="component" value="Chromosome 2"/>
</dbReference>
<name>A0ACC0PLZ8_RHOML</name>
<evidence type="ECO:0000313" key="2">
    <source>
        <dbReference type="Proteomes" id="UP001062846"/>
    </source>
</evidence>
<dbReference type="EMBL" id="CM046389">
    <property type="protein sequence ID" value="KAI8566166.1"/>
    <property type="molecule type" value="Genomic_DNA"/>
</dbReference>
<accession>A0ACC0PLZ8</accession>
<sequence>MNPKQYLLLPPSLATEKLSQQQQMYCRFPLTCQTLFLPSPPFHHTSKTQSPRFLNHQFTPHNSKHRLQFSLRRTLLKTQIRCAADTDSGSRNWEKWLPKNVFSADKVLRLIAGATSSPICQFISSPTTFLHAVDPRIKLAWLLALVLLPARSNILMRFGLVIYLAVLSVWVLPKEVWMDQLGRVSLLSGILFIMLGLGTDGAPPLVQLRSPPPALIGLPNIPASLEGYSYVIMKLGPLQLTRKGLSVASTSACLTFTVFQSASLCLTSTTSEQLAYALQWFMLPLTKIGVPVAEVILTLLLSLRFINLVFDEVRNVALGIVSRRINWQQLTFMETIDVFFMYIRRIFKNIFSHAEQISQAMIVRGFRGDSNAHKIYFSSDSSIGMPDILSLLCLVGLIGATAVSKY</sequence>
<reference evidence="1" key="1">
    <citation type="submission" date="2022-02" db="EMBL/GenBank/DDBJ databases">
        <title>Plant Genome Project.</title>
        <authorList>
            <person name="Zhang R.-G."/>
        </authorList>
    </citation>
    <scope>NUCLEOTIDE SEQUENCE</scope>
    <source>
        <strain evidence="1">AT1</strain>
    </source>
</reference>
<gene>
    <name evidence="1" type="ORF">RHMOL_Rhmol02G0018800</name>
</gene>
<comment type="caution">
    <text evidence="1">The sequence shown here is derived from an EMBL/GenBank/DDBJ whole genome shotgun (WGS) entry which is preliminary data.</text>
</comment>
<protein>
    <submittedName>
        <fullName evidence="1">Uncharacterized protein</fullName>
    </submittedName>
</protein>
<evidence type="ECO:0000313" key="1">
    <source>
        <dbReference type="EMBL" id="KAI8566166.1"/>
    </source>
</evidence>
<proteinExistence type="predicted"/>
<organism evidence="1 2">
    <name type="scientific">Rhododendron molle</name>
    <name type="common">Chinese azalea</name>
    <name type="synonym">Azalea mollis</name>
    <dbReference type="NCBI Taxonomy" id="49168"/>
    <lineage>
        <taxon>Eukaryota</taxon>
        <taxon>Viridiplantae</taxon>
        <taxon>Streptophyta</taxon>
        <taxon>Embryophyta</taxon>
        <taxon>Tracheophyta</taxon>
        <taxon>Spermatophyta</taxon>
        <taxon>Magnoliopsida</taxon>
        <taxon>eudicotyledons</taxon>
        <taxon>Gunneridae</taxon>
        <taxon>Pentapetalae</taxon>
        <taxon>asterids</taxon>
        <taxon>Ericales</taxon>
        <taxon>Ericaceae</taxon>
        <taxon>Ericoideae</taxon>
        <taxon>Rhodoreae</taxon>
        <taxon>Rhododendron</taxon>
    </lineage>
</organism>
<keyword evidence="2" id="KW-1185">Reference proteome</keyword>